<evidence type="ECO:0000313" key="2">
    <source>
        <dbReference type="EMBL" id="GAA2359825.1"/>
    </source>
</evidence>
<dbReference type="InterPro" id="IPR003593">
    <property type="entry name" value="AAA+_ATPase"/>
</dbReference>
<proteinExistence type="predicted"/>
<name>A0ABN3GSM3_9ACTN</name>
<sequence>MVSAMPSAPALTYRGALRLLGSDDSRVLKVLDVTLGGLILAAGPWAYTGAQAASFLWGAVDHKNEAIGMFQKLVDAGVARLSHTSGRKRFELLEAAHTTIVGAAFFDAWRDELRDVWDELDVSKAEQVRLLTGNLDDDLVRVLCTAEIPMPSAAGGFSRAMEHQLRPYLHHAAEACLAFFSGLAAGEDVTSLDEPGVAASVVEKALARYREYYLRLATDVREFLVWATLGGQDALGDSLGELRDSMYRRLDRQEHALAALTALLELPGRTIPAGGKSELLRQANAAVLSRPPVPDNVLRYVPDLRMPSVEDSFVTPHYQVVENGPDIDIADDEQWRSRLVHNDLETFFAAYFGSPMSTSAPLLVLGDPGSGKSTLSKALAARLPADRFLVIRVPLRDVTADEHVHTQIEEALDNILPGRVQWHTLADESRDIVRVVIFDGLDELIQSVGVGRRYLREIEDFQAKEAAAGSPVSVVVTSRTLVMGRTWVPKGCLVIKLAEFTDDQVRTWLTGWHDANARMAAAGTVRLLDFDGARQLPELTRQPLLLLLIALYVADPQAPPLAGAQTSSAALYQRLIENFVRREIDQGRQGFGPDELDGEVARRRWQLGLAAVAMFNRRRTYVLDGDLTADLAAFSAFGPTGGADDVIGQFFFVHAAAATVPARIERRKSFEFLHSTLGEFLLADTVLDEFLSLCETVHAPRRHGYAGQQHIDDDLLFALLAHRAIPAQPRSVAFLVDLVGGLPDDVRAKAVSTGIRLLEQAKLRSTAGKYANYLPQDLDPVRNRAAYTANLTLLLACLGGVKRDDLAASADDAVAAWQSMVRLWHAGLDDESWSAVLGTLALDLPTGRVDVDQTTRWFHNDLAEPRLLGDERAARAIELALVLEASDDSAHVGSVRRSLLSVMTTRAKRSRITSTVRFVAEQVANHETRYPASLRQLMIDFLALASPSWPYEEVREITKVAASAALERVPREPSVKLVIDLTKMDYRPLALTAAAFPQLLTDIPDLAEIVTWSSWGPSPVQLTMGEMAADPAWYERVRASQLPADDGPEPD</sequence>
<dbReference type="Gene3D" id="3.40.50.300">
    <property type="entry name" value="P-loop containing nucleotide triphosphate hydrolases"/>
    <property type="match status" value="1"/>
</dbReference>
<keyword evidence="3" id="KW-1185">Reference proteome</keyword>
<dbReference type="InterPro" id="IPR027417">
    <property type="entry name" value="P-loop_NTPase"/>
</dbReference>
<evidence type="ECO:0000259" key="1">
    <source>
        <dbReference type="SMART" id="SM00382"/>
    </source>
</evidence>
<evidence type="ECO:0000313" key="3">
    <source>
        <dbReference type="Proteomes" id="UP001501444"/>
    </source>
</evidence>
<dbReference type="InterPro" id="IPR054567">
    <property type="entry name" value="NNH7"/>
</dbReference>
<dbReference type="SMART" id="SM00382">
    <property type="entry name" value="AAA"/>
    <property type="match status" value="1"/>
</dbReference>
<dbReference type="SUPFAM" id="SSF52540">
    <property type="entry name" value="P-loop containing nucleoside triphosphate hydrolases"/>
    <property type="match status" value="2"/>
</dbReference>
<reference evidence="2 3" key="1">
    <citation type="journal article" date="2019" name="Int. J. Syst. Evol. Microbiol.">
        <title>The Global Catalogue of Microorganisms (GCM) 10K type strain sequencing project: providing services to taxonomists for standard genome sequencing and annotation.</title>
        <authorList>
            <consortium name="The Broad Institute Genomics Platform"/>
            <consortium name="The Broad Institute Genome Sequencing Center for Infectious Disease"/>
            <person name="Wu L."/>
            <person name="Ma J."/>
        </authorList>
    </citation>
    <scope>NUCLEOTIDE SEQUENCE [LARGE SCALE GENOMIC DNA]</scope>
    <source>
        <strain evidence="2 3">JCM 3272</strain>
    </source>
</reference>
<organism evidence="2 3">
    <name type="scientific">Dactylosporangium salmoneum</name>
    <dbReference type="NCBI Taxonomy" id="53361"/>
    <lineage>
        <taxon>Bacteria</taxon>
        <taxon>Bacillati</taxon>
        <taxon>Actinomycetota</taxon>
        <taxon>Actinomycetes</taxon>
        <taxon>Micromonosporales</taxon>
        <taxon>Micromonosporaceae</taxon>
        <taxon>Dactylosporangium</taxon>
    </lineage>
</organism>
<dbReference type="EMBL" id="BAAARV010000046">
    <property type="protein sequence ID" value="GAA2359825.1"/>
    <property type="molecule type" value="Genomic_DNA"/>
</dbReference>
<feature type="domain" description="AAA+ ATPase" evidence="1">
    <location>
        <begin position="358"/>
        <end position="499"/>
    </location>
</feature>
<gene>
    <name evidence="2" type="ORF">GCM10010170_054310</name>
</gene>
<protein>
    <recommendedName>
        <fullName evidence="1">AAA+ ATPase domain-containing protein</fullName>
    </recommendedName>
</protein>
<dbReference type="Proteomes" id="UP001501444">
    <property type="component" value="Unassembled WGS sequence"/>
</dbReference>
<dbReference type="Pfam" id="PF22738">
    <property type="entry name" value="NNH7"/>
    <property type="match status" value="1"/>
</dbReference>
<comment type="caution">
    <text evidence="2">The sequence shown here is derived from an EMBL/GenBank/DDBJ whole genome shotgun (WGS) entry which is preliminary data.</text>
</comment>
<accession>A0ABN3GSM3</accession>